<dbReference type="AlphaFoldDB" id="A0AAD2WYX5"/>
<dbReference type="EMBL" id="ALSF01000002">
    <property type="protein sequence ID" value="EPU43538.1"/>
    <property type="molecule type" value="Genomic_DNA"/>
</dbReference>
<evidence type="ECO:0000313" key="2">
    <source>
        <dbReference type="Proteomes" id="UP000015176"/>
    </source>
</evidence>
<proteinExistence type="predicted"/>
<accession>A0AAD2WYX5</accession>
<dbReference type="Proteomes" id="UP000015176">
    <property type="component" value="Unassembled WGS sequence"/>
</dbReference>
<gene>
    <name evidence="1" type="ORF">SAG0164_12465</name>
</gene>
<name>A0AAD2WYX5_STRAG</name>
<sequence>MYQELNDYLEFQSMKYIMPEKAGPLKDDMQTFKAKGQLARNKLYRVIKSLRTTYGWL</sequence>
<organism evidence="1 2">
    <name type="scientific">Streptococcus agalactiae MRI Z1-216</name>
    <dbReference type="NCBI Taxonomy" id="1154879"/>
    <lineage>
        <taxon>Bacteria</taxon>
        <taxon>Bacillati</taxon>
        <taxon>Bacillota</taxon>
        <taxon>Bacilli</taxon>
        <taxon>Lactobacillales</taxon>
        <taxon>Streptococcaceae</taxon>
        <taxon>Streptococcus</taxon>
    </lineage>
</organism>
<protein>
    <submittedName>
        <fullName evidence="1">Uncharacterized protein</fullName>
    </submittedName>
</protein>
<comment type="caution">
    <text evidence="1">The sequence shown here is derived from an EMBL/GenBank/DDBJ whole genome shotgun (WGS) entry which is preliminary data.</text>
</comment>
<reference evidence="1 2" key="1">
    <citation type="submission" date="2012-07" db="EMBL/GenBank/DDBJ databases">
        <authorList>
            <person name="Moroni P."/>
            <person name="Richards V.P."/>
            <person name="Durkin S.A.S."/>
            <person name="Kim M."/>
            <person name="Pavinski Bitar P.D."/>
            <person name="Stanhope M.J."/>
            <person name="Town C.D."/>
            <person name="Zadoks R.N."/>
            <person name="Venter J.C."/>
        </authorList>
    </citation>
    <scope>NUCLEOTIDE SEQUENCE [LARGE SCALE GENOMIC DNA]</scope>
    <source>
        <strain evidence="1 2">MRI Z1-216</strain>
    </source>
</reference>
<evidence type="ECO:0000313" key="1">
    <source>
        <dbReference type="EMBL" id="EPU43538.1"/>
    </source>
</evidence>